<keyword evidence="2" id="KW-1185">Reference proteome</keyword>
<gene>
    <name evidence="1" type="primary">lepA</name>
    <name evidence="1" type="ORF">FVB9532_00085</name>
</gene>
<dbReference type="EC" id="3.6.5.-" evidence="1"/>
<organism evidence="1 2">
    <name type="scientific">Mesonia oceanica</name>
    <dbReference type="NCBI Taxonomy" id="2687242"/>
    <lineage>
        <taxon>Bacteria</taxon>
        <taxon>Pseudomonadati</taxon>
        <taxon>Bacteroidota</taxon>
        <taxon>Flavobacteriia</taxon>
        <taxon>Flavobacteriales</taxon>
        <taxon>Flavobacteriaceae</taxon>
        <taxon>Mesonia</taxon>
    </lineage>
</organism>
<keyword evidence="1" id="KW-0648">Protein biosynthesis</keyword>
<accession>A0AC61Y3B9</accession>
<protein>
    <submittedName>
        <fullName evidence="1">Elongation factor 4</fullName>
        <ecNumber evidence="1">3.6.5.-</ecNumber>
    </submittedName>
</protein>
<comment type="caution">
    <text evidence="1">The sequence shown here is derived from an EMBL/GenBank/DDBJ whole genome shotgun (WGS) entry which is preliminary data.</text>
</comment>
<keyword evidence="1" id="KW-0251">Elongation factor</keyword>
<dbReference type="Proteomes" id="UP000356253">
    <property type="component" value="Unassembled WGS sequence"/>
</dbReference>
<name>A0AC61Y3B9_9FLAO</name>
<evidence type="ECO:0000313" key="1">
    <source>
        <dbReference type="EMBL" id="VVU98838.1"/>
    </source>
</evidence>
<dbReference type="EMBL" id="CABVMM010000001">
    <property type="protein sequence ID" value="VVU98838.1"/>
    <property type="molecule type" value="Genomic_DNA"/>
</dbReference>
<evidence type="ECO:0000313" key="2">
    <source>
        <dbReference type="Proteomes" id="UP000356253"/>
    </source>
</evidence>
<sequence length="598" mass="66660">MKNFRNFCIIAHIDHGKSTLADRLLDFTGSVTEREKQEQLLDSMDLERERGITIKSHAIQMNFPYNGEEYVLNLIDTPGHVDFSYEVSRSIAACEGALLVVDAAQSIQAQTISNLYLALENDLEIIPVLNKVDLPSANPEEVTDDIVDLLGCDRSEVIPASAKTGLGIEEILKAIIERIPAPTGKPDAPLRALIFDSVYNPFRGVETFFRVINGSIKKGQQIKFVNTNKKYGADEVGTLKLKQFPQKEIKTGDVGYLITGIKDAREVKVGDTITDAENPTTEAVAGFEDVKPMVFAGIYPVDTEDYEELRSCMEKLQLNDASLVFQPESSAALGFGFRCGFLGMLHLEIIQERLEREFDMTVITTVPNVSYHAFTNKEPDEIILVNNPSDLPEPSKLDRVEEPFIKATIITKADFVGPVMSLCIEKRGEIVNQTYLTPERVELSFNMPLAEIVFDFYDRLKTVSKGYASFDYAPIGLKPSKLVKVDVLLNGNTVDALSALLHVDNAYDIGKKMCEKLKELIPRQQFDIPIQAAIGAKIIARETVKALRKDVTAKCYGGDISRKRKLLEKQKKGKKRMRAVGNVEIPQEAFMAVLKLND</sequence>
<keyword evidence="1" id="KW-0378">Hydrolase</keyword>
<proteinExistence type="predicted"/>
<reference evidence="1" key="1">
    <citation type="submission" date="2019-09" db="EMBL/GenBank/DDBJ databases">
        <authorList>
            <person name="Rodrigo-Torres L."/>
            <person name="Arahal R. D."/>
            <person name="Lucena T."/>
        </authorList>
    </citation>
    <scope>NUCLEOTIDE SEQUENCE</scope>
    <source>
        <strain evidence="1">ISS653</strain>
    </source>
</reference>